<evidence type="ECO:0000256" key="3">
    <source>
        <dbReference type="ARBA" id="ARBA00023163"/>
    </source>
</evidence>
<dbReference type="PROSITE" id="PS00463">
    <property type="entry name" value="ZN2_CY6_FUNGAL_1"/>
    <property type="match status" value="1"/>
</dbReference>
<sequence>MSDEEDSRPIKRRKVRKGTQSCWECKRRKVRCLISQGNVICDNCRRRNATCISQDLPDRPAPSACNVDVDDRLSRMEFLIEQLIDKAGINSTQTAHQVEKPQYQISSSSSQQPPLAPEILSHTPRVSSKQQLPAKYIELNEDLMSVWPSKEDLEAICALPVGLSMHLQCCILASYTTENGSLPSSQDLLQLPPSGSHPVLLARRLLMLGAFLLAIVPSSVQQLGARGISHRQLSSCIIEKAIRLVTTNDEMICTVEGLECVIIEAQIHNYSGNLHRAWLAVHRAASVAQAMGLHRGFASPSLKFLEPETRKGFNSRDILLRIVDIDQYLSLMLGLPKSSLPTFLAPTESLEDLPHLERMQRIHCFVSGKIIQRSSTGINIKEIHENDRLLQDAAAMMPPRWWLIPKFELGSSGHQELLNDMIRLMVQFTHYHLVMRLHLPYLLRPLSDHNYNQNMLTAVYAAREILSRYIAFRSSNPVNFYCRGSDFLAFVSIVVICFAHISSRGQYRSSSQPNGRRFSPLAHSRLGDRGMMERTLDILLSMTLDDTDSISSKLSHLIKHLLAIESDVANGESYSMSISAEDEKETGCTVSSNDVGRVLRIDIPHFGTIVLEPGALPYSVSRMSVQCKTQTSTGDQNSISDEVQEPDLDNPGFSQEHYMTSSMGTYSDWNVQGIDQALFDAMFAGMDIPDISGWQMLTLAGDE</sequence>
<reference evidence="7" key="2">
    <citation type="journal article" date="2023" name="IMA Fungus">
        <title>Comparative genomic study of the Penicillium genus elucidates a diverse pangenome and 15 lateral gene transfer events.</title>
        <authorList>
            <person name="Petersen C."/>
            <person name="Sorensen T."/>
            <person name="Nielsen M.R."/>
            <person name="Sondergaard T.E."/>
            <person name="Sorensen J.L."/>
            <person name="Fitzpatrick D.A."/>
            <person name="Frisvad J.C."/>
            <person name="Nielsen K.L."/>
        </authorList>
    </citation>
    <scope>NUCLEOTIDE SEQUENCE</scope>
    <source>
        <strain evidence="7">IBT 23319</strain>
    </source>
</reference>
<feature type="region of interest" description="Disordered" evidence="5">
    <location>
        <begin position="627"/>
        <end position="651"/>
    </location>
</feature>
<comment type="caution">
    <text evidence="7">The sequence shown here is derived from an EMBL/GenBank/DDBJ whole genome shotgun (WGS) entry which is preliminary data.</text>
</comment>
<evidence type="ECO:0000259" key="6">
    <source>
        <dbReference type="PROSITE" id="PS50048"/>
    </source>
</evidence>
<dbReference type="Pfam" id="PF00172">
    <property type="entry name" value="Zn_clus"/>
    <property type="match status" value="1"/>
</dbReference>
<gene>
    <name evidence="7" type="ORF">N7469_006249</name>
</gene>
<evidence type="ECO:0000313" key="8">
    <source>
        <dbReference type="Proteomes" id="UP001147733"/>
    </source>
</evidence>
<keyword evidence="2" id="KW-0238">DNA-binding</keyword>
<organism evidence="7 8">
    <name type="scientific">Penicillium citrinum</name>
    <dbReference type="NCBI Taxonomy" id="5077"/>
    <lineage>
        <taxon>Eukaryota</taxon>
        <taxon>Fungi</taxon>
        <taxon>Dikarya</taxon>
        <taxon>Ascomycota</taxon>
        <taxon>Pezizomycotina</taxon>
        <taxon>Eurotiomycetes</taxon>
        <taxon>Eurotiomycetidae</taxon>
        <taxon>Eurotiales</taxon>
        <taxon>Aspergillaceae</taxon>
        <taxon>Penicillium</taxon>
    </lineage>
</organism>
<dbReference type="EMBL" id="JAPQKT010000005">
    <property type="protein sequence ID" value="KAJ5231661.1"/>
    <property type="molecule type" value="Genomic_DNA"/>
</dbReference>
<dbReference type="PANTHER" id="PTHR47840:SF1">
    <property type="entry name" value="ZN(II)2CYS6 TRANSCRIPTION FACTOR (EUROFUNG)"/>
    <property type="match status" value="1"/>
</dbReference>
<dbReference type="Proteomes" id="UP001147733">
    <property type="component" value="Unassembled WGS sequence"/>
</dbReference>
<name>A0A9W9NXL6_PENCI</name>
<feature type="domain" description="Zn(2)-C6 fungal-type" evidence="6">
    <location>
        <begin position="21"/>
        <end position="53"/>
    </location>
</feature>
<feature type="compositionally biased region" description="Low complexity" evidence="5">
    <location>
        <begin position="101"/>
        <end position="113"/>
    </location>
</feature>
<dbReference type="CDD" id="cd00067">
    <property type="entry name" value="GAL4"/>
    <property type="match status" value="1"/>
</dbReference>
<accession>A0A9W9NXL6</accession>
<dbReference type="GO" id="GO:0008270">
    <property type="term" value="F:zinc ion binding"/>
    <property type="evidence" value="ECO:0007669"/>
    <property type="project" value="InterPro"/>
</dbReference>
<dbReference type="GeneID" id="81384334"/>
<dbReference type="GO" id="GO:0003677">
    <property type="term" value="F:DNA binding"/>
    <property type="evidence" value="ECO:0007669"/>
    <property type="project" value="UniProtKB-KW"/>
</dbReference>
<reference evidence="7" key="1">
    <citation type="submission" date="2022-11" db="EMBL/GenBank/DDBJ databases">
        <authorList>
            <person name="Petersen C."/>
        </authorList>
    </citation>
    <scope>NUCLEOTIDE SEQUENCE</scope>
    <source>
        <strain evidence="7">IBT 23319</strain>
    </source>
</reference>
<dbReference type="PANTHER" id="PTHR47840">
    <property type="entry name" value="ZN(II)2CYS6 TRANSCRIPTION FACTOR (EUROFUNG)-RELATED"/>
    <property type="match status" value="1"/>
</dbReference>
<keyword evidence="3" id="KW-0804">Transcription</keyword>
<keyword evidence="1" id="KW-0805">Transcription regulation</keyword>
<keyword evidence="4" id="KW-0539">Nucleus</keyword>
<proteinExistence type="predicted"/>
<dbReference type="PROSITE" id="PS50048">
    <property type="entry name" value="ZN2_CY6_FUNGAL_2"/>
    <property type="match status" value="1"/>
</dbReference>
<evidence type="ECO:0000256" key="1">
    <source>
        <dbReference type="ARBA" id="ARBA00023015"/>
    </source>
</evidence>
<dbReference type="OrthoDB" id="5392779at2759"/>
<evidence type="ECO:0000313" key="7">
    <source>
        <dbReference type="EMBL" id="KAJ5231661.1"/>
    </source>
</evidence>
<dbReference type="Gene3D" id="4.10.240.10">
    <property type="entry name" value="Zn(2)-C6 fungal-type DNA-binding domain"/>
    <property type="match status" value="1"/>
</dbReference>
<evidence type="ECO:0000256" key="4">
    <source>
        <dbReference type="ARBA" id="ARBA00023242"/>
    </source>
</evidence>
<protein>
    <recommendedName>
        <fullName evidence="6">Zn(2)-C6 fungal-type domain-containing protein</fullName>
    </recommendedName>
</protein>
<dbReference type="InterPro" id="IPR036864">
    <property type="entry name" value="Zn2-C6_fun-type_DNA-bd_sf"/>
</dbReference>
<evidence type="ECO:0000256" key="2">
    <source>
        <dbReference type="ARBA" id="ARBA00023125"/>
    </source>
</evidence>
<dbReference type="AlphaFoldDB" id="A0A9W9NXL6"/>
<dbReference type="RefSeq" id="XP_056500405.1">
    <property type="nucleotide sequence ID" value="XM_056645167.1"/>
</dbReference>
<feature type="region of interest" description="Disordered" evidence="5">
    <location>
        <begin position="95"/>
        <end position="116"/>
    </location>
</feature>
<feature type="compositionally biased region" description="Polar residues" evidence="5">
    <location>
        <begin position="627"/>
        <end position="641"/>
    </location>
</feature>
<evidence type="ECO:0000256" key="5">
    <source>
        <dbReference type="SAM" id="MobiDB-lite"/>
    </source>
</evidence>
<dbReference type="SMART" id="SM00066">
    <property type="entry name" value="GAL4"/>
    <property type="match status" value="1"/>
</dbReference>
<dbReference type="GO" id="GO:0000981">
    <property type="term" value="F:DNA-binding transcription factor activity, RNA polymerase II-specific"/>
    <property type="evidence" value="ECO:0007669"/>
    <property type="project" value="InterPro"/>
</dbReference>
<dbReference type="InterPro" id="IPR001138">
    <property type="entry name" value="Zn2Cys6_DnaBD"/>
</dbReference>
<dbReference type="CDD" id="cd12148">
    <property type="entry name" value="fungal_TF_MHR"/>
    <property type="match status" value="1"/>
</dbReference>
<dbReference type="SUPFAM" id="SSF57701">
    <property type="entry name" value="Zn2/Cys6 DNA-binding domain"/>
    <property type="match status" value="1"/>
</dbReference>
<keyword evidence="8" id="KW-1185">Reference proteome</keyword>